<comment type="caution">
    <text evidence="3">The sequence shown here is derived from an EMBL/GenBank/DDBJ whole genome shotgun (WGS) entry which is preliminary data.</text>
</comment>
<comment type="similarity">
    <text evidence="1">Belongs to the ARG7 family.</text>
</comment>
<dbReference type="EMBL" id="QGNW01000025">
    <property type="protein sequence ID" value="RVX13099.1"/>
    <property type="molecule type" value="Genomic_DNA"/>
</dbReference>
<dbReference type="PANTHER" id="PTHR31374:SF423">
    <property type="entry name" value="SAUR-LIKE AUXIN-RESPONSIVE PROTEIN FAMILY"/>
    <property type="match status" value="1"/>
</dbReference>
<accession>A0A438EMA4</accession>
<evidence type="ECO:0000313" key="2">
    <source>
        <dbReference type="EMBL" id="RVW48844.1"/>
    </source>
</evidence>
<organism evidence="3 5">
    <name type="scientific">Vitis vinifera</name>
    <name type="common">Grape</name>
    <dbReference type="NCBI Taxonomy" id="29760"/>
    <lineage>
        <taxon>Eukaryota</taxon>
        <taxon>Viridiplantae</taxon>
        <taxon>Streptophyta</taxon>
        <taxon>Embryophyta</taxon>
        <taxon>Tracheophyta</taxon>
        <taxon>Spermatophyta</taxon>
        <taxon>Magnoliopsida</taxon>
        <taxon>eudicotyledons</taxon>
        <taxon>Gunneridae</taxon>
        <taxon>Pentapetalae</taxon>
        <taxon>rosids</taxon>
        <taxon>Vitales</taxon>
        <taxon>Vitaceae</taxon>
        <taxon>Viteae</taxon>
        <taxon>Vitis</taxon>
    </lineage>
</organism>
<dbReference type="InterPro" id="IPR003676">
    <property type="entry name" value="SAUR_fam"/>
</dbReference>
<protein>
    <submittedName>
        <fullName evidence="3">Auxin-induced protein X15</fullName>
    </submittedName>
</protein>
<proteinExistence type="inferred from homology"/>
<evidence type="ECO:0000313" key="4">
    <source>
        <dbReference type="EMBL" id="RVX13099.1"/>
    </source>
</evidence>
<dbReference type="EMBL" id="QGNW01001238">
    <property type="protein sequence ID" value="RVW48871.1"/>
    <property type="molecule type" value="Genomic_DNA"/>
</dbReference>
<dbReference type="Pfam" id="PF02519">
    <property type="entry name" value="Auxin_inducible"/>
    <property type="match status" value="1"/>
</dbReference>
<dbReference type="EMBL" id="QGNW01001240">
    <property type="protein sequence ID" value="RVW48844.1"/>
    <property type="molecule type" value="Genomic_DNA"/>
</dbReference>
<evidence type="ECO:0000313" key="5">
    <source>
        <dbReference type="Proteomes" id="UP000288805"/>
    </source>
</evidence>
<dbReference type="Gramene" id="Vitis18g02048.t01">
    <property type="protein sequence ID" value="Vitis18g02048.t01.CDS"/>
    <property type="gene ID" value="Vitis18g02048"/>
</dbReference>
<sequence>MPKKVELDQSRRRAPKGHFVVYVGSRMTRFVVPTSYLKNPVFQQLLEKAADEYGYDSHNRIVLPCDESTFQRLTTFLAKHT</sequence>
<dbReference type="AlphaFoldDB" id="A0A438EMA4"/>
<dbReference type="Proteomes" id="UP000288805">
    <property type="component" value="Unassembled WGS sequence"/>
</dbReference>
<evidence type="ECO:0000256" key="1">
    <source>
        <dbReference type="ARBA" id="ARBA00006974"/>
    </source>
</evidence>
<dbReference type="GO" id="GO:0009733">
    <property type="term" value="P:response to auxin"/>
    <property type="evidence" value="ECO:0007669"/>
    <property type="project" value="InterPro"/>
</dbReference>
<name>A0A438EMA4_VITVI</name>
<gene>
    <name evidence="3" type="primary">AXX15_4</name>
    <name evidence="2" type="synonym">AXX15_5</name>
    <name evidence="4" type="synonym">AXX15_8</name>
    <name evidence="4" type="ORF">CK203_017908</name>
    <name evidence="3" type="ORF">CK203_091208</name>
    <name evidence="2" type="ORF">CK203_117152</name>
</gene>
<evidence type="ECO:0000313" key="3">
    <source>
        <dbReference type="EMBL" id="RVW48871.1"/>
    </source>
</evidence>
<dbReference type="PANTHER" id="PTHR31374">
    <property type="entry name" value="AUXIN-INDUCED PROTEIN-LIKE-RELATED"/>
    <property type="match status" value="1"/>
</dbReference>
<dbReference type="OrthoDB" id="1897212at2759"/>
<reference evidence="3 5" key="1">
    <citation type="journal article" date="2018" name="PLoS Genet.">
        <title>Population sequencing reveals clonal diversity and ancestral inbreeding in the grapevine cultivar Chardonnay.</title>
        <authorList>
            <person name="Roach M.J."/>
            <person name="Johnson D.L."/>
            <person name="Bohlmann J."/>
            <person name="van Vuuren H.J."/>
            <person name="Jones S.J."/>
            <person name="Pretorius I.S."/>
            <person name="Schmidt S.A."/>
            <person name="Borneman A.R."/>
        </authorList>
    </citation>
    <scope>NUCLEOTIDE SEQUENCE [LARGE SCALE GENOMIC DNA]</scope>
    <source>
        <strain evidence="5">cv. Chardonnay</strain>
        <strain evidence="3">I10V1</strain>
        <tissue evidence="3">Leaf</tissue>
    </source>
</reference>